<proteinExistence type="predicted"/>
<evidence type="ECO:0000256" key="1">
    <source>
        <dbReference type="SAM" id="Coils"/>
    </source>
</evidence>
<organism evidence="4 5">
    <name type="scientific">Seminavis robusta</name>
    <dbReference type="NCBI Taxonomy" id="568900"/>
    <lineage>
        <taxon>Eukaryota</taxon>
        <taxon>Sar</taxon>
        <taxon>Stramenopiles</taxon>
        <taxon>Ochrophyta</taxon>
        <taxon>Bacillariophyta</taxon>
        <taxon>Bacillariophyceae</taxon>
        <taxon>Bacillariophycidae</taxon>
        <taxon>Naviculales</taxon>
        <taxon>Naviculaceae</taxon>
        <taxon>Seminavis</taxon>
    </lineage>
</organism>
<name>A0A9N8E1P2_9STRA</name>
<dbReference type="OrthoDB" id="41872at2759"/>
<dbReference type="GO" id="GO:0003755">
    <property type="term" value="F:peptidyl-prolyl cis-trans isomerase activity"/>
    <property type="evidence" value="ECO:0007669"/>
    <property type="project" value="InterPro"/>
</dbReference>
<evidence type="ECO:0000256" key="2">
    <source>
        <dbReference type="SAM" id="MobiDB-lite"/>
    </source>
</evidence>
<dbReference type="Gene3D" id="2.40.100.10">
    <property type="entry name" value="Cyclophilin-like"/>
    <property type="match status" value="1"/>
</dbReference>
<keyword evidence="5" id="KW-1185">Reference proteome</keyword>
<evidence type="ECO:0000313" key="4">
    <source>
        <dbReference type="EMBL" id="CAB9512932.1"/>
    </source>
</evidence>
<accession>A0A9N8E1P2</accession>
<feature type="compositionally biased region" description="Polar residues" evidence="2">
    <location>
        <begin position="78"/>
        <end position="109"/>
    </location>
</feature>
<dbReference type="InterPro" id="IPR002130">
    <property type="entry name" value="Cyclophilin-type_PPIase_dom"/>
</dbReference>
<dbReference type="SUPFAM" id="SSF50891">
    <property type="entry name" value="Cyclophilin-like"/>
    <property type="match status" value="1"/>
</dbReference>
<protein>
    <recommendedName>
        <fullName evidence="3">PPIase cyclophilin-type domain-containing protein</fullName>
    </recommendedName>
</protein>
<dbReference type="EMBL" id="CAICTM010000561">
    <property type="protein sequence ID" value="CAB9512932.1"/>
    <property type="molecule type" value="Genomic_DNA"/>
</dbReference>
<sequence>MDRSSSLHHHHHHHHHHRLGSSNGSSGSLKQAKTVLPLHKYNRQPSEGSQRSNSNSPPSYRNMTHRFNSIGGRHNNSEDNVTLPTWSANPQSPVDDTSPGGSARNSPTSHLPLLHNSYLHPHQYHEWRRRCCSWTTLFYSILLGVTIAIALQSRGSLTESMGHLSQLIHNGHILQGKLDDAEKGIKLLQREVSAYDVMRQHQNQNNSPQNSNNNKAAAIAPALAQPHNQALEEMQQLDARLRDSQTKAETLKRTVQALSKREALQKYGNHVHRVEIELAFPDPHPHYHLHSEKEGPTTFIIELAPIELMPHSVHFFLEMVHAGLLDGCSFILNALHVLKAAPLPYDGSSAANKARAFTRMGLESVAFKEYAPSYPHEQYTVGFAADGSPSFYINTEDNSEIHLGDPCFGKIVEGFDTVKRLEASPTRNGIWFEQRIGIQRATVLM</sequence>
<dbReference type="Proteomes" id="UP001153069">
    <property type="component" value="Unassembled WGS sequence"/>
</dbReference>
<feature type="compositionally biased region" description="Basic residues" evidence="2">
    <location>
        <begin position="1"/>
        <end position="19"/>
    </location>
</feature>
<feature type="compositionally biased region" description="Low complexity" evidence="2">
    <location>
        <begin position="20"/>
        <end position="29"/>
    </location>
</feature>
<dbReference type="Pfam" id="PF00160">
    <property type="entry name" value="Pro_isomerase"/>
    <property type="match status" value="1"/>
</dbReference>
<dbReference type="InterPro" id="IPR029000">
    <property type="entry name" value="Cyclophilin-like_dom_sf"/>
</dbReference>
<evidence type="ECO:0000259" key="3">
    <source>
        <dbReference type="Pfam" id="PF00160"/>
    </source>
</evidence>
<dbReference type="AlphaFoldDB" id="A0A9N8E1P2"/>
<comment type="caution">
    <text evidence="4">The sequence shown here is derived from an EMBL/GenBank/DDBJ whole genome shotgun (WGS) entry which is preliminary data.</text>
</comment>
<feature type="domain" description="PPIase cyclophilin-type" evidence="3">
    <location>
        <begin position="298"/>
        <end position="443"/>
    </location>
</feature>
<reference evidence="4" key="1">
    <citation type="submission" date="2020-06" db="EMBL/GenBank/DDBJ databases">
        <authorList>
            <consortium name="Plant Systems Biology data submission"/>
        </authorList>
    </citation>
    <scope>NUCLEOTIDE SEQUENCE</scope>
    <source>
        <strain evidence="4">D6</strain>
    </source>
</reference>
<feature type="coiled-coil region" evidence="1">
    <location>
        <begin position="227"/>
        <end position="261"/>
    </location>
</feature>
<evidence type="ECO:0000313" key="5">
    <source>
        <dbReference type="Proteomes" id="UP001153069"/>
    </source>
</evidence>
<keyword evidence="1" id="KW-0175">Coiled coil</keyword>
<feature type="region of interest" description="Disordered" evidence="2">
    <location>
        <begin position="1"/>
        <end position="109"/>
    </location>
</feature>
<gene>
    <name evidence="4" type="ORF">SEMRO_562_G167030.1</name>
</gene>